<evidence type="ECO:0000256" key="2">
    <source>
        <dbReference type="SAM" id="Phobius"/>
    </source>
</evidence>
<accession>A0A0G1W4M1</accession>
<comment type="caution">
    <text evidence="3">The sequence shown here is derived from an EMBL/GenBank/DDBJ whole genome shotgun (WGS) entry which is preliminary data.</text>
</comment>
<feature type="transmembrane region" description="Helical" evidence="2">
    <location>
        <begin position="118"/>
        <end position="137"/>
    </location>
</feature>
<evidence type="ECO:0000256" key="1">
    <source>
        <dbReference type="SAM" id="MobiDB-lite"/>
    </source>
</evidence>
<feature type="transmembrane region" description="Helical" evidence="2">
    <location>
        <begin position="79"/>
        <end position="98"/>
    </location>
</feature>
<gene>
    <name evidence="3" type="ORF">UY02_C0004G0025</name>
</gene>
<keyword evidence="2" id="KW-0812">Transmembrane</keyword>
<keyword evidence="2" id="KW-1133">Transmembrane helix</keyword>
<dbReference type="AlphaFoldDB" id="A0A0G1W4M1"/>
<dbReference type="EMBL" id="LCOK01000004">
    <property type="protein sequence ID" value="KKU77280.1"/>
    <property type="molecule type" value="Genomic_DNA"/>
</dbReference>
<evidence type="ECO:0000313" key="4">
    <source>
        <dbReference type="Proteomes" id="UP000034682"/>
    </source>
</evidence>
<protein>
    <submittedName>
        <fullName evidence="3">Uncharacterized protein</fullName>
    </submittedName>
</protein>
<sequence length="333" mass="36678">MGALTSLLWVVVYPIFGLVYVTRGFLIGLYAGLSRGIAFLVAAPTARRVWASKIHVPLGERTADCNTSCSCSCMWGLAIVYWIGLVVGNLCAVLHSTAPTHGVDFPSSYWAWNGYQSYEWILLGLAATNIFSVLAEIGRASGVRFFEEHARRREQECIAAAKAAGGRLRQGLGAERIDDDAREHKRTGYPWIVVGIVSVVPILMLIFPFVHGGIIPDRKHEREVKAAISLEQPVSVTLAELRHYVGRRVQWDDGKNCVIVLGDNADEAQGLRVLQLEPTNYGLLKNDPLRSDRLNALWVAHVLMRGLESVHEKPGPTTSPETPAVPATKKQVY</sequence>
<dbReference type="Proteomes" id="UP000034682">
    <property type="component" value="Unassembled WGS sequence"/>
</dbReference>
<evidence type="ECO:0000313" key="3">
    <source>
        <dbReference type="EMBL" id="KKU77280.1"/>
    </source>
</evidence>
<organism evidence="3 4">
    <name type="scientific">Candidatus Giovannonibacteria bacterium GW2011_GWB1_47_6b</name>
    <dbReference type="NCBI Taxonomy" id="1618655"/>
    <lineage>
        <taxon>Bacteria</taxon>
        <taxon>Candidatus Giovannoniibacteriota</taxon>
    </lineage>
</organism>
<name>A0A0G1W4M1_9BACT</name>
<proteinExistence type="predicted"/>
<feature type="region of interest" description="Disordered" evidence="1">
    <location>
        <begin position="310"/>
        <end position="333"/>
    </location>
</feature>
<feature type="transmembrane region" description="Helical" evidence="2">
    <location>
        <begin position="191"/>
        <end position="210"/>
    </location>
</feature>
<keyword evidence="2" id="KW-0472">Membrane</keyword>
<reference evidence="3 4" key="1">
    <citation type="journal article" date="2015" name="Nature">
        <title>rRNA introns, odd ribosomes, and small enigmatic genomes across a large radiation of phyla.</title>
        <authorList>
            <person name="Brown C.T."/>
            <person name="Hug L.A."/>
            <person name="Thomas B.C."/>
            <person name="Sharon I."/>
            <person name="Castelle C.J."/>
            <person name="Singh A."/>
            <person name="Wilkins M.J."/>
            <person name="Williams K.H."/>
            <person name="Banfield J.F."/>
        </authorList>
    </citation>
    <scope>NUCLEOTIDE SEQUENCE [LARGE SCALE GENOMIC DNA]</scope>
</reference>